<dbReference type="SMART" id="SM01322">
    <property type="entry name" value="YaeQ"/>
    <property type="match status" value="1"/>
</dbReference>
<dbReference type="PANTHER" id="PTHR38784">
    <property type="entry name" value="SUCROSE PHOSPHORYLASE"/>
    <property type="match status" value="1"/>
</dbReference>
<dbReference type="RefSeq" id="WP_301152872.1">
    <property type="nucleotide sequence ID" value="NZ_JAUHPZ010000003.1"/>
</dbReference>
<dbReference type="PANTHER" id="PTHR38784:SF1">
    <property type="entry name" value="SUCROSE PHOSPHORYLASE"/>
    <property type="match status" value="1"/>
</dbReference>
<comment type="caution">
    <text evidence="1">The sequence shown here is derived from an EMBL/GenBank/DDBJ whole genome shotgun (WGS) entry which is preliminary data.</text>
</comment>
<dbReference type="Pfam" id="PF07152">
    <property type="entry name" value="YaeQ"/>
    <property type="match status" value="1"/>
</dbReference>
<name>A0AB35MIP0_9MICO</name>
<dbReference type="EMBL" id="JAUHQB010000005">
    <property type="protein sequence ID" value="MDN4483649.1"/>
    <property type="molecule type" value="Genomic_DNA"/>
</dbReference>
<accession>A0AB35MIP0</accession>
<sequence>MAAGATVHTFEITLADVDRGVYEDLSLRVARHPSETGAFMMTRVLAYCLEHAEGIAFSEGISTTEEPAVLVRDLTGLITAWIEVGQPEAERLHRGSRLAERTVVYTQHDPAKVLARWDGKRIHERERIELVSFDPGFIDAAAALVGRRNALTVSVTDGHLYAELNGTALDSDVLRRPLD</sequence>
<dbReference type="AlphaFoldDB" id="A0AB35MIP0"/>
<dbReference type="Proteomes" id="UP001172756">
    <property type="component" value="Unassembled WGS sequence"/>
</dbReference>
<reference evidence="1 2" key="1">
    <citation type="submission" date="2023-06" db="EMBL/GenBank/DDBJ databases">
        <title>SYSU T0a273.</title>
        <authorList>
            <person name="Gao L."/>
            <person name="Fang B.-Z."/>
            <person name="Li W.-J."/>
        </authorList>
    </citation>
    <scope>NUCLEOTIDE SEQUENCE [LARGE SCALE GENOMIC DNA]</scope>
    <source>
        <strain evidence="1 2">SYSU T0a273</strain>
    </source>
</reference>
<evidence type="ECO:0000313" key="1">
    <source>
        <dbReference type="EMBL" id="MDN4483649.1"/>
    </source>
</evidence>
<organism evidence="1 2">
    <name type="scientific">Demequina lignilytica</name>
    <dbReference type="NCBI Taxonomy" id="3051663"/>
    <lineage>
        <taxon>Bacteria</taxon>
        <taxon>Bacillati</taxon>
        <taxon>Actinomycetota</taxon>
        <taxon>Actinomycetes</taxon>
        <taxon>Micrococcales</taxon>
        <taxon>Demequinaceae</taxon>
        <taxon>Demequina</taxon>
    </lineage>
</organism>
<evidence type="ECO:0000313" key="2">
    <source>
        <dbReference type="Proteomes" id="UP001172756"/>
    </source>
</evidence>
<dbReference type="Gene3D" id="3.10.640.10">
    <property type="entry name" value="Restriction endonuclease-like alpha-beta roll domain"/>
    <property type="match status" value="1"/>
</dbReference>
<dbReference type="InterPro" id="IPR038590">
    <property type="entry name" value="YaeQ_sf"/>
</dbReference>
<proteinExistence type="predicted"/>
<dbReference type="PIRSF" id="PIRSF011484">
    <property type="entry name" value="YaeQ"/>
    <property type="match status" value="1"/>
</dbReference>
<dbReference type="InterPro" id="IPR009822">
    <property type="entry name" value="YaeQ"/>
</dbReference>
<dbReference type="InterPro" id="IPR011335">
    <property type="entry name" value="Restrct_endonuc-II-like"/>
</dbReference>
<protein>
    <submittedName>
        <fullName evidence="1">YaeQ family protein</fullName>
    </submittedName>
</protein>
<gene>
    <name evidence="1" type="ORF">QQ002_08900</name>
</gene>
<dbReference type="SUPFAM" id="SSF52980">
    <property type="entry name" value="Restriction endonuclease-like"/>
    <property type="match status" value="1"/>
</dbReference>